<dbReference type="InterPro" id="IPR042178">
    <property type="entry name" value="Serpin_sf_1"/>
</dbReference>
<evidence type="ECO:0000259" key="1">
    <source>
        <dbReference type="Pfam" id="PF00079"/>
    </source>
</evidence>
<evidence type="ECO:0000313" key="2">
    <source>
        <dbReference type="EMBL" id="QDX95383.1"/>
    </source>
</evidence>
<dbReference type="Proteomes" id="UP000319432">
    <property type="component" value="Chromosome"/>
</dbReference>
<dbReference type="InterPro" id="IPR036186">
    <property type="entry name" value="Serpin_sf"/>
</dbReference>
<gene>
    <name evidence="2" type="ORF">EEL30_25730</name>
</gene>
<dbReference type="OrthoDB" id="9764871at2"/>
<dbReference type="SUPFAM" id="SSF56574">
    <property type="entry name" value="Serpins"/>
    <property type="match status" value="1"/>
</dbReference>
<dbReference type="AlphaFoldDB" id="A0A518VEG1"/>
<organism evidence="2 3">
    <name type="scientific">Brevibacillus laterosporus</name>
    <name type="common">Bacillus laterosporus</name>
    <dbReference type="NCBI Taxonomy" id="1465"/>
    <lineage>
        <taxon>Bacteria</taxon>
        <taxon>Bacillati</taxon>
        <taxon>Bacillota</taxon>
        <taxon>Bacilli</taxon>
        <taxon>Bacillales</taxon>
        <taxon>Paenibacillaceae</taxon>
        <taxon>Brevibacillus</taxon>
    </lineage>
</organism>
<dbReference type="EMBL" id="CP033464">
    <property type="protein sequence ID" value="QDX95383.1"/>
    <property type="molecule type" value="Genomic_DNA"/>
</dbReference>
<protein>
    <recommendedName>
        <fullName evidence="1">Serpin domain-containing protein</fullName>
    </recommendedName>
</protein>
<dbReference type="Gene3D" id="3.30.497.10">
    <property type="entry name" value="Antithrombin, subunit I, domain 2"/>
    <property type="match status" value="1"/>
</dbReference>
<proteinExistence type="predicted"/>
<dbReference type="InterPro" id="IPR023796">
    <property type="entry name" value="Serpin_dom"/>
</dbReference>
<reference evidence="2 3" key="1">
    <citation type="submission" date="2018-11" db="EMBL/GenBank/DDBJ databases">
        <title>Phylogenetic determinants of toxin gene distribution in genomes of Brevibacillus laterosporus.</title>
        <authorList>
            <person name="Glare T.R."/>
            <person name="Durrant A."/>
            <person name="Berry C."/>
            <person name="Palma L."/>
            <person name="Ormskirk M."/>
            <person name="Cox M.O."/>
        </authorList>
    </citation>
    <scope>NUCLEOTIDE SEQUENCE [LARGE SCALE GENOMIC DNA]</scope>
    <source>
        <strain evidence="2 3">1821L</strain>
    </source>
</reference>
<evidence type="ECO:0000313" key="3">
    <source>
        <dbReference type="Proteomes" id="UP000319432"/>
    </source>
</evidence>
<keyword evidence="3" id="KW-1185">Reference proteome</keyword>
<accession>A0A518VEG1</accession>
<name>A0A518VEG1_BRELA</name>
<sequence length="76" mass="8818">MPLLVNRHPLIFAVTCGMALRWLRKGTPFHSDFMKTIQAFYHAKVTELDFNNPKAPDKINDWVNKNTNEVSVFLDN</sequence>
<dbReference type="Pfam" id="PF00079">
    <property type="entry name" value="Serpin"/>
    <property type="match status" value="1"/>
</dbReference>
<feature type="domain" description="Serpin" evidence="1">
    <location>
        <begin position="22"/>
        <end position="69"/>
    </location>
</feature>